<evidence type="ECO:0000259" key="14">
    <source>
        <dbReference type="PROSITE" id="PS50109"/>
    </source>
</evidence>
<dbReference type="InterPro" id="IPR003594">
    <property type="entry name" value="HATPase_dom"/>
</dbReference>
<dbReference type="SMART" id="SM00388">
    <property type="entry name" value="HisKA"/>
    <property type="match status" value="1"/>
</dbReference>
<keyword evidence="5 15" id="KW-0808">Transferase</keyword>
<dbReference type="InterPro" id="IPR050428">
    <property type="entry name" value="TCS_sensor_his_kinase"/>
</dbReference>
<keyword evidence="12 13" id="KW-0472">Membrane</keyword>
<dbReference type="Pfam" id="PF00512">
    <property type="entry name" value="HisKA"/>
    <property type="match status" value="1"/>
</dbReference>
<accession>A0A0J7J381</accession>
<feature type="transmembrane region" description="Helical" evidence="13">
    <location>
        <begin position="12"/>
        <end position="34"/>
    </location>
</feature>
<dbReference type="AlphaFoldDB" id="A0A0J7J381"/>
<protein>
    <recommendedName>
        <fullName evidence="3">histidine kinase</fullName>
        <ecNumber evidence="3">2.7.13.3</ecNumber>
    </recommendedName>
</protein>
<dbReference type="PATRIC" id="fig|1658765.3.peg.3368"/>
<reference evidence="15 16" key="1">
    <citation type="submission" date="2015-06" db="EMBL/GenBank/DDBJ databases">
        <title>Marinobacter subterrani, a genetically tractable neutrophilic iron-oxidizing strain isolated from the Soudan Iron Mine.</title>
        <authorList>
            <person name="Bonis B.M."/>
            <person name="Gralnick J.A."/>
        </authorList>
    </citation>
    <scope>NUCLEOTIDE SEQUENCE [LARGE SCALE GENOMIC DNA]</scope>
    <source>
        <strain evidence="15 16">JG233</strain>
    </source>
</reference>
<evidence type="ECO:0000313" key="16">
    <source>
        <dbReference type="Proteomes" id="UP000036102"/>
    </source>
</evidence>
<dbReference type="OrthoDB" id="9809766at2"/>
<dbReference type="EC" id="2.7.13.3" evidence="3"/>
<dbReference type="Pfam" id="PF02518">
    <property type="entry name" value="HATPase_c"/>
    <property type="match status" value="1"/>
</dbReference>
<dbReference type="STRING" id="1658765.Msub_20103"/>
<keyword evidence="16" id="KW-1185">Reference proteome</keyword>
<comment type="caution">
    <text evidence="15">The sequence shown here is derived from an EMBL/GenBank/DDBJ whole genome shotgun (WGS) entry which is preliminary data.</text>
</comment>
<sequence>MLKPSAFAPRIHLRLLVMVLLLLSAGWLMLWFYLSSSAANTAAKDVDHQLNQAAFSLLMGLNQGLAGGDATGSTPERKPDELPEFELLSESGDVLVRSRRFPLTETQPGQLEAGYSRPRINGIPWRVLTVRDPANGRYVRVAVPLETVAQRGSELASAFVTPLLVALPVLGILVCLGIWQGLRPLRELSVKLSETEVDRLQPLAIDLKRVPREMQAPVLAINRLIRRVREAMASHRAFTSAMGHELRTPLAGFKSQVQVALRSDSQADKDRSLKKLAGAIDGMDRIVDHLLILARVDPVQPQLEASEIDLAALAEKCLTERESLMQAKSLTPELDLAGERLRMQGDATLIGSLIGNLLDNAARYSPVGGRVLVQIAASDGGLELRVSDQGPGIPEGQRAEVFENFHREPDQRKTGSGLGLGIVRAIAQAHGGSVELVDGPQQGACIRVWLPADGPSVVQTAVR</sequence>
<evidence type="ECO:0000256" key="3">
    <source>
        <dbReference type="ARBA" id="ARBA00012438"/>
    </source>
</evidence>
<comment type="catalytic activity">
    <reaction evidence="1">
        <text>ATP + protein L-histidine = ADP + protein N-phospho-L-histidine.</text>
        <dbReference type="EC" id="2.7.13.3"/>
    </reaction>
</comment>
<keyword evidence="11" id="KW-0902">Two-component regulatory system</keyword>
<evidence type="ECO:0000256" key="12">
    <source>
        <dbReference type="ARBA" id="ARBA00023136"/>
    </source>
</evidence>
<evidence type="ECO:0000256" key="2">
    <source>
        <dbReference type="ARBA" id="ARBA00004141"/>
    </source>
</evidence>
<evidence type="ECO:0000256" key="9">
    <source>
        <dbReference type="ARBA" id="ARBA00022840"/>
    </source>
</evidence>
<evidence type="ECO:0000256" key="6">
    <source>
        <dbReference type="ARBA" id="ARBA00022692"/>
    </source>
</evidence>
<organism evidence="15 16">
    <name type="scientific">Marinobacter subterrani</name>
    <dbReference type="NCBI Taxonomy" id="1658765"/>
    <lineage>
        <taxon>Bacteria</taxon>
        <taxon>Pseudomonadati</taxon>
        <taxon>Pseudomonadota</taxon>
        <taxon>Gammaproteobacteria</taxon>
        <taxon>Pseudomonadales</taxon>
        <taxon>Marinobacteraceae</taxon>
        <taxon>Marinobacter</taxon>
    </lineage>
</organism>
<dbReference type="Gene3D" id="3.30.565.10">
    <property type="entry name" value="Histidine kinase-like ATPase, C-terminal domain"/>
    <property type="match status" value="1"/>
</dbReference>
<dbReference type="InterPro" id="IPR005467">
    <property type="entry name" value="His_kinase_dom"/>
</dbReference>
<evidence type="ECO:0000256" key="11">
    <source>
        <dbReference type="ARBA" id="ARBA00023012"/>
    </source>
</evidence>
<evidence type="ECO:0000256" key="10">
    <source>
        <dbReference type="ARBA" id="ARBA00022989"/>
    </source>
</evidence>
<proteinExistence type="predicted"/>
<dbReference type="SMART" id="SM00387">
    <property type="entry name" value="HATPase_c"/>
    <property type="match status" value="1"/>
</dbReference>
<dbReference type="InterPro" id="IPR003661">
    <property type="entry name" value="HisK_dim/P_dom"/>
</dbReference>
<dbReference type="InterPro" id="IPR036097">
    <property type="entry name" value="HisK_dim/P_sf"/>
</dbReference>
<evidence type="ECO:0000256" key="5">
    <source>
        <dbReference type="ARBA" id="ARBA00022679"/>
    </source>
</evidence>
<dbReference type="SUPFAM" id="SSF55874">
    <property type="entry name" value="ATPase domain of HSP90 chaperone/DNA topoisomerase II/histidine kinase"/>
    <property type="match status" value="1"/>
</dbReference>
<dbReference type="RefSeq" id="WP_048497230.1">
    <property type="nucleotide sequence ID" value="NZ_LFBU01000002.1"/>
</dbReference>
<dbReference type="SUPFAM" id="SSF47384">
    <property type="entry name" value="Homodimeric domain of signal transducing histidine kinase"/>
    <property type="match status" value="1"/>
</dbReference>
<dbReference type="PANTHER" id="PTHR45436">
    <property type="entry name" value="SENSOR HISTIDINE KINASE YKOH"/>
    <property type="match status" value="1"/>
</dbReference>
<dbReference type="GO" id="GO:0000155">
    <property type="term" value="F:phosphorelay sensor kinase activity"/>
    <property type="evidence" value="ECO:0007669"/>
    <property type="project" value="InterPro"/>
</dbReference>
<name>A0A0J7J381_9GAMM</name>
<keyword evidence="4" id="KW-0597">Phosphoprotein</keyword>
<dbReference type="InterPro" id="IPR036890">
    <property type="entry name" value="HATPase_C_sf"/>
</dbReference>
<feature type="transmembrane region" description="Helical" evidence="13">
    <location>
        <begin position="155"/>
        <end position="179"/>
    </location>
</feature>
<evidence type="ECO:0000256" key="4">
    <source>
        <dbReference type="ARBA" id="ARBA00022553"/>
    </source>
</evidence>
<dbReference type="GO" id="GO:0005886">
    <property type="term" value="C:plasma membrane"/>
    <property type="evidence" value="ECO:0007669"/>
    <property type="project" value="TreeGrafter"/>
</dbReference>
<keyword evidence="10 13" id="KW-1133">Transmembrane helix</keyword>
<dbReference type="InterPro" id="IPR004358">
    <property type="entry name" value="Sig_transdc_His_kin-like_C"/>
</dbReference>
<dbReference type="Gene3D" id="1.10.287.130">
    <property type="match status" value="1"/>
</dbReference>
<keyword evidence="9" id="KW-0067">ATP-binding</keyword>
<dbReference type="Proteomes" id="UP000036102">
    <property type="component" value="Unassembled WGS sequence"/>
</dbReference>
<dbReference type="GO" id="GO:0005524">
    <property type="term" value="F:ATP binding"/>
    <property type="evidence" value="ECO:0007669"/>
    <property type="project" value="UniProtKB-KW"/>
</dbReference>
<keyword evidence="6 13" id="KW-0812">Transmembrane</keyword>
<keyword evidence="7" id="KW-0547">Nucleotide-binding</keyword>
<dbReference type="PROSITE" id="PS50109">
    <property type="entry name" value="HIS_KIN"/>
    <property type="match status" value="1"/>
</dbReference>
<evidence type="ECO:0000256" key="1">
    <source>
        <dbReference type="ARBA" id="ARBA00000085"/>
    </source>
</evidence>
<keyword evidence="8 15" id="KW-0418">Kinase</keyword>
<dbReference type="PRINTS" id="PR00344">
    <property type="entry name" value="BCTRLSENSOR"/>
</dbReference>
<dbReference type="CDD" id="cd00082">
    <property type="entry name" value="HisKA"/>
    <property type="match status" value="1"/>
</dbReference>
<feature type="domain" description="Histidine kinase" evidence="14">
    <location>
        <begin position="241"/>
        <end position="454"/>
    </location>
</feature>
<comment type="subcellular location">
    <subcellularLocation>
        <location evidence="2">Membrane</location>
        <topology evidence="2">Multi-pass membrane protein</topology>
    </subcellularLocation>
</comment>
<evidence type="ECO:0000256" key="13">
    <source>
        <dbReference type="SAM" id="Phobius"/>
    </source>
</evidence>
<dbReference type="PANTHER" id="PTHR45436:SF14">
    <property type="entry name" value="SENSOR PROTEIN QSEC"/>
    <property type="match status" value="1"/>
</dbReference>
<dbReference type="CDD" id="cd00075">
    <property type="entry name" value="HATPase"/>
    <property type="match status" value="1"/>
</dbReference>
<evidence type="ECO:0000256" key="7">
    <source>
        <dbReference type="ARBA" id="ARBA00022741"/>
    </source>
</evidence>
<dbReference type="EMBL" id="LFBU01000002">
    <property type="protein sequence ID" value="KMQ72908.1"/>
    <property type="molecule type" value="Genomic_DNA"/>
</dbReference>
<evidence type="ECO:0000256" key="8">
    <source>
        <dbReference type="ARBA" id="ARBA00022777"/>
    </source>
</evidence>
<gene>
    <name evidence="15" type="ORF">Msub_20103</name>
</gene>
<evidence type="ECO:0000313" key="15">
    <source>
        <dbReference type="EMBL" id="KMQ72908.1"/>
    </source>
</evidence>